<dbReference type="PRINTS" id="PR00413">
    <property type="entry name" value="HADHALOGNASE"/>
</dbReference>
<dbReference type="InterPro" id="IPR041492">
    <property type="entry name" value="HAD_2"/>
</dbReference>
<accession>A0A7V0XF99</accession>
<dbReference type="InterPro" id="IPR023198">
    <property type="entry name" value="PGP-like_dom2"/>
</dbReference>
<dbReference type="GO" id="GO:0005829">
    <property type="term" value="C:cytosol"/>
    <property type="evidence" value="ECO:0007669"/>
    <property type="project" value="TreeGrafter"/>
</dbReference>
<dbReference type="GO" id="GO:0008967">
    <property type="term" value="F:phosphoglycolate phosphatase activity"/>
    <property type="evidence" value="ECO:0007669"/>
    <property type="project" value="TreeGrafter"/>
</dbReference>
<name>A0A7V0XF99_UNCW3</name>
<dbReference type="InterPro" id="IPR036412">
    <property type="entry name" value="HAD-like_sf"/>
</dbReference>
<dbReference type="Gene3D" id="1.10.150.240">
    <property type="entry name" value="Putative phosphatase, domain 2"/>
    <property type="match status" value="1"/>
</dbReference>
<dbReference type="FunFam" id="3.40.50.1000:FF:000022">
    <property type="entry name" value="Phosphoglycolate phosphatase"/>
    <property type="match status" value="1"/>
</dbReference>
<dbReference type="SUPFAM" id="SSF56784">
    <property type="entry name" value="HAD-like"/>
    <property type="match status" value="1"/>
</dbReference>
<protein>
    <submittedName>
        <fullName evidence="1">HAD family hydrolase</fullName>
    </submittedName>
</protein>
<sequence>MTLRFPAVLFDLDGTIVDSARELIASVLHALAQVDDREPPDKDTILMEVGKPLEVILRELGYPHSPEDVRRFTETYRAHFAAHCAEEAGVFPYLTEVLDALREAGAKLAVVTTKHQEQAELTVAQLGIADRFDYVRGWLEGRKHKPDPEPFLEAAARLGVEPREALVVGDTEQDILAAQAGGMTSVAVTWGFRPLLMLKALRPDFIISRPTDLLPIVVTAAGA</sequence>
<dbReference type="NCBIfam" id="TIGR01549">
    <property type="entry name" value="HAD-SF-IA-v1"/>
    <property type="match status" value="1"/>
</dbReference>
<dbReference type="Pfam" id="PF13419">
    <property type="entry name" value="HAD_2"/>
    <property type="match status" value="1"/>
</dbReference>
<comment type="caution">
    <text evidence="1">The sequence shown here is derived from an EMBL/GenBank/DDBJ whole genome shotgun (WGS) entry which is preliminary data.</text>
</comment>
<dbReference type="Gene3D" id="3.40.50.1000">
    <property type="entry name" value="HAD superfamily/HAD-like"/>
    <property type="match status" value="1"/>
</dbReference>
<dbReference type="SFLD" id="SFLDS00003">
    <property type="entry name" value="Haloacid_Dehalogenase"/>
    <property type="match status" value="1"/>
</dbReference>
<evidence type="ECO:0000313" key="1">
    <source>
        <dbReference type="EMBL" id="HDQ99892.1"/>
    </source>
</evidence>
<reference evidence="1" key="1">
    <citation type="journal article" date="2020" name="mSystems">
        <title>Genome- and Community-Level Interaction Insights into Carbon Utilization and Element Cycling Functions of Hydrothermarchaeota in Hydrothermal Sediment.</title>
        <authorList>
            <person name="Zhou Z."/>
            <person name="Liu Y."/>
            <person name="Xu W."/>
            <person name="Pan J."/>
            <person name="Luo Z.H."/>
            <person name="Li M."/>
        </authorList>
    </citation>
    <scope>NUCLEOTIDE SEQUENCE [LARGE SCALE GENOMIC DNA]</scope>
    <source>
        <strain evidence="1">SpSt-1182</strain>
    </source>
</reference>
<dbReference type="InterPro" id="IPR050155">
    <property type="entry name" value="HAD-like_hydrolase_sf"/>
</dbReference>
<keyword evidence="1" id="KW-0378">Hydrolase</keyword>
<proteinExistence type="predicted"/>
<dbReference type="InterPro" id="IPR006439">
    <property type="entry name" value="HAD-SF_hydro_IA"/>
</dbReference>
<dbReference type="SFLD" id="SFLDG01129">
    <property type="entry name" value="C1.5:_HAD__Beta-PGM__Phosphata"/>
    <property type="match status" value="1"/>
</dbReference>
<dbReference type="Proteomes" id="UP000885672">
    <property type="component" value="Unassembled WGS sequence"/>
</dbReference>
<dbReference type="NCBIfam" id="TIGR01509">
    <property type="entry name" value="HAD-SF-IA-v3"/>
    <property type="match status" value="1"/>
</dbReference>
<dbReference type="SFLD" id="SFLDG01135">
    <property type="entry name" value="C1.5.6:_HAD__Beta-PGM__Phospha"/>
    <property type="match status" value="1"/>
</dbReference>
<dbReference type="PANTHER" id="PTHR43434">
    <property type="entry name" value="PHOSPHOGLYCOLATE PHOSPHATASE"/>
    <property type="match status" value="1"/>
</dbReference>
<dbReference type="PANTHER" id="PTHR43434:SF1">
    <property type="entry name" value="PHOSPHOGLYCOLATE PHOSPHATASE"/>
    <property type="match status" value="1"/>
</dbReference>
<gene>
    <name evidence="1" type="ORF">ENN51_06380</name>
</gene>
<dbReference type="InterPro" id="IPR023214">
    <property type="entry name" value="HAD_sf"/>
</dbReference>
<dbReference type="AlphaFoldDB" id="A0A7V0XF99"/>
<dbReference type="EMBL" id="DSBX01000238">
    <property type="protein sequence ID" value="HDQ99892.1"/>
    <property type="molecule type" value="Genomic_DNA"/>
</dbReference>
<organism evidence="1">
    <name type="scientific">candidate division WOR-3 bacterium</name>
    <dbReference type="NCBI Taxonomy" id="2052148"/>
    <lineage>
        <taxon>Bacteria</taxon>
        <taxon>Bacteria division WOR-3</taxon>
    </lineage>
</organism>
<dbReference type="GO" id="GO:0006281">
    <property type="term" value="P:DNA repair"/>
    <property type="evidence" value="ECO:0007669"/>
    <property type="project" value="TreeGrafter"/>
</dbReference>